<dbReference type="SUPFAM" id="SSF50494">
    <property type="entry name" value="Trypsin-like serine proteases"/>
    <property type="match status" value="1"/>
</dbReference>
<comment type="caution">
    <text evidence="6">The sequence shown here is derived from an EMBL/GenBank/DDBJ whole genome shotgun (WGS) entry which is preliminary data.</text>
</comment>
<dbReference type="InterPro" id="IPR009003">
    <property type="entry name" value="Peptidase_S1_PA"/>
</dbReference>
<feature type="compositionally biased region" description="Polar residues" evidence="4">
    <location>
        <begin position="1"/>
        <end position="10"/>
    </location>
</feature>
<dbReference type="Proteomes" id="UP001205063">
    <property type="component" value="Unassembled WGS sequence"/>
</dbReference>
<dbReference type="Gene3D" id="2.40.10.10">
    <property type="entry name" value="Trypsin-like serine proteases"/>
    <property type="match status" value="2"/>
</dbReference>
<keyword evidence="5" id="KW-0812">Transmembrane</keyword>
<dbReference type="InterPro" id="IPR043504">
    <property type="entry name" value="Peptidase_S1_PA_chymotrypsin"/>
</dbReference>
<keyword evidence="5" id="KW-1133">Transmembrane helix</keyword>
<dbReference type="GO" id="GO:0004252">
    <property type="term" value="F:serine-type endopeptidase activity"/>
    <property type="evidence" value="ECO:0007669"/>
    <property type="project" value="InterPro"/>
</dbReference>
<feature type="transmembrane region" description="Helical" evidence="5">
    <location>
        <begin position="56"/>
        <end position="80"/>
    </location>
</feature>
<evidence type="ECO:0000313" key="7">
    <source>
        <dbReference type="Proteomes" id="UP001205063"/>
    </source>
</evidence>
<name>A0AAW5KB87_9FIRM</name>
<feature type="compositionally biased region" description="Pro residues" evidence="4">
    <location>
        <begin position="12"/>
        <end position="21"/>
    </location>
</feature>
<reference evidence="6" key="1">
    <citation type="submission" date="2022-06" db="EMBL/GenBank/DDBJ databases">
        <title>Isolation of gut microbiota from human fecal samples.</title>
        <authorList>
            <person name="Pamer E.G."/>
            <person name="Barat B."/>
            <person name="Waligurski E."/>
            <person name="Medina S."/>
            <person name="Paddock L."/>
            <person name="Mostad J."/>
        </authorList>
    </citation>
    <scope>NUCLEOTIDE SEQUENCE</scope>
    <source>
        <strain evidence="6">DFI.7.96</strain>
    </source>
</reference>
<feature type="region of interest" description="Disordered" evidence="4">
    <location>
        <begin position="1"/>
        <end position="28"/>
    </location>
</feature>
<protein>
    <submittedName>
        <fullName evidence="6">Trypsin-like peptidase domain-containing protein</fullName>
    </submittedName>
</protein>
<dbReference type="RefSeq" id="WP_256136307.1">
    <property type="nucleotide sequence ID" value="NZ_JANGAB010000004.1"/>
</dbReference>
<evidence type="ECO:0000256" key="3">
    <source>
        <dbReference type="ARBA" id="ARBA00022801"/>
    </source>
</evidence>
<accession>A0AAW5KB87</accession>
<evidence type="ECO:0000256" key="4">
    <source>
        <dbReference type="SAM" id="MobiDB-lite"/>
    </source>
</evidence>
<keyword evidence="3" id="KW-0378">Hydrolase</keyword>
<evidence type="ECO:0000256" key="5">
    <source>
        <dbReference type="SAM" id="Phobius"/>
    </source>
</evidence>
<gene>
    <name evidence="6" type="ORF">NE646_09425</name>
</gene>
<sequence length="340" mass="34073">MNDQFWNQQHPTSPPPHPSQPAAPYSPYAPYAAGTAPCAPPPKKARKKMGAKAKTAALVTACCMGAGLFGFGGTVAGNLLTRQLSGSSPVLYQGVPTQNTSTGENSGTVSSVAAKAAPSVVAITTETMQGYYGRVQQSVATGAGSGVILTADGYIATNNHVISGASKITVTLSDGTQYPATLVGTDSQNDLAVIKIEASGLQAAVLGSSSSLQVGDLAVAIGNPLGELGGTVTDGIISALDRNITVDGETMTLLQISAAVNPGNSGGGLFDKNGELVGIVNAKSSGTGIEGLGFAIPIDTAKPILEKLMAGGGDDLSGQGSYGGSDATQTFPQGGRQRIY</sequence>
<evidence type="ECO:0000256" key="2">
    <source>
        <dbReference type="ARBA" id="ARBA00022670"/>
    </source>
</evidence>
<dbReference type="EMBL" id="JANGAB010000004">
    <property type="protein sequence ID" value="MCQ4949878.1"/>
    <property type="molecule type" value="Genomic_DNA"/>
</dbReference>
<dbReference type="PANTHER" id="PTHR43343">
    <property type="entry name" value="PEPTIDASE S12"/>
    <property type="match status" value="1"/>
</dbReference>
<dbReference type="PRINTS" id="PR00834">
    <property type="entry name" value="PROTEASES2C"/>
</dbReference>
<organism evidence="6 7">
    <name type="scientific">Bittarella massiliensis</name>
    <name type="common">ex Durand et al. 2017</name>
    <dbReference type="NCBI Taxonomy" id="1720313"/>
    <lineage>
        <taxon>Bacteria</taxon>
        <taxon>Bacillati</taxon>
        <taxon>Bacillota</taxon>
        <taxon>Clostridia</taxon>
        <taxon>Eubacteriales</taxon>
        <taxon>Oscillospiraceae</taxon>
        <taxon>Bittarella (ex Durand et al. 2017)</taxon>
    </lineage>
</organism>
<dbReference type="AlphaFoldDB" id="A0AAW5KB87"/>
<proteinExistence type="inferred from homology"/>
<dbReference type="InterPro" id="IPR001940">
    <property type="entry name" value="Peptidase_S1C"/>
</dbReference>
<evidence type="ECO:0000313" key="6">
    <source>
        <dbReference type="EMBL" id="MCQ4949878.1"/>
    </source>
</evidence>
<keyword evidence="2" id="KW-0645">Protease</keyword>
<dbReference type="Pfam" id="PF13365">
    <property type="entry name" value="Trypsin_2"/>
    <property type="match status" value="1"/>
</dbReference>
<dbReference type="InterPro" id="IPR051201">
    <property type="entry name" value="Chloro_Bact_Ser_Proteases"/>
</dbReference>
<comment type="similarity">
    <text evidence="1">Belongs to the peptidase S1C family.</text>
</comment>
<dbReference type="GO" id="GO:0006508">
    <property type="term" value="P:proteolysis"/>
    <property type="evidence" value="ECO:0007669"/>
    <property type="project" value="UniProtKB-KW"/>
</dbReference>
<feature type="region of interest" description="Disordered" evidence="4">
    <location>
        <begin position="316"/>
        <end position="340"/>
    </location>
</feature>
<evidence type="ECO:0000256" key="1">
    <source>
        <dbReference type="ARBA" id="ARBA00010541"/>
    </source>
</evidence>
<keyword evidence="5" id="KW-0472">Membrane</keyword>
<dbReference type="PANTHER" id="PTHR43343:SF3">
    <property type="entry name" value="PROTEASE DO-LIKE 8, CHLOROPLASTIC"/>
    <property type="match status" value="1"/>
</dbReference>